<dbReference type="InterPro" id="IPR019083">
    <property type="entry name" value="SAM_Ribosomal_mS41"/>
</dbReference>
<protein>
    <recommendedName>
        <fullName evidence="1">Small ribosomal subunit protein mS41 SAM domain-containing protein</fullName>
    </recommendedName>
</protein>
<name>A0AAD9D0X2_PAPLA</name>
<evidence type="ECO:0000259" key="1">
    <source>
        <dbReference type="Pfam" id="PF09597"/>
    </source>
</evidence>
<reference evidence="2" key="1">
    <citation type="submission" date="2023-02" db="EMBL/GenBank/DDBJ databases">
        <title>Identification and recombinant expression of a fungal hydrolase from Papiliotrema laurentii that hydrolyzes apple cutin and clears colloidal polyester polyurethane.</title>
        <authorList>
            <consortium name="DOE Joint Genome Institute"/>
            <person name="Roman V.A."/>
            <person name="Bojanowski C."/>
            <person name="Crable B.R."/>
            <person name="Wagner D.N."/>
            <person name="Hung C.S."/>
            <person name="Nadeau L.J."/>
            <person name="Schratz L."/>
            <person name="Haridas S."/>
            <person name="Pangilinan J."/>
            <person name="Lipzen A."/>
            <person name="Na H."/>
            <person name="Yan M."/>
            <person name="Ng V."/>
            <person name="Grigoriev I.V."/>
            <person name="Spatafora J.W."/>
            <person name="Barlow D."/>
            <person name="Biffinger J."/>
            <person name="Kelley-Loughnane N."/>
            <person name="Varaljay V.A."/>
            <person name="Crookes-Goodson W.J."/>
        </authorList>
    </citation>
    <scope>NUCLEOTIDE SEQUENCE</scope>
    <source>
        <strain evidence="2">5307AH</strain>
    </source>
</reference>
<dbReference type="Pfam" id="PF09597">
    <property type="entry name" value="SAM_Ribosomal_mS41"/>
    <property type="match status" value="1"/>
</dbReference>
<proteinExistence type="predicted"/>
<comment type="caution">
    <text evidence="2">The sequence shown here is derived from an EMBL/GenBank/DDBJ whole genome shotgun (WGS) entry which is preliminary data.</text>
</comment>
<dbReference type="AlphaFoldDB" id="A0AAD9D0X2"/>
<dbReference type="Proteomes" id="UP001182556">
    <property type="component" value="Unassembled WGS sequence"/>
</dbReference>
<gene>
    <name evidence="2" type="ORF">DB88DRAFT_496072</name>
</gene>
<feature type="domain" description="Small ribosomal subunit protein mS41 SAM" evidence="1">
    <location>
        <begin position="47"/>
        <end position="114"/>
    </location>
</feature>
<keyword evidence="3" id="KW-1185">Reference proteome</keyword>
<sequence length="158" mass="17982">MILSLRASTSRLAAAIPSFKPLAPFRQLSTAPVTPAAPVVPAKRERVLAPSKWAKTPAELLELIGRDAPKRLGERAGTWEELTAVFREGTEPLKEAGVSVQDRKYYMNCFWKYSMCQRPWLWVRKPRQPKKFRRWGPKVQNGVRIFSKQGVQIHKTGV</sequence>
<accession>A0AAD9D0X2</accession>
<evidence type="ECO:0000313" key="2">
    <source>
        <dbReference type="EMBL" id="KAK1922716.1"/>
    </source>
</evidence>
<dbReference type="EMBL" id="JAODAN010000008">
    <property type="protein sequence ID" value="KAK1922716.1"/>
    <property type="molecule type" value="Genomic_DNA"/>
</dbReference>
<evidence type="ECO:0000313" key="3">
    <source>
        <dbReference type="Proteomes" id="UP001182556"/>
    </source>
</evidence>
<organism evidence="2 3">
    <name type="scientific">Papiliotrema laurentii</name>
    <name type="common">Cryptococcus laurentii</name>
    <dbReference type="NCBI Taxonomy" id="5418"/>
    <lineage>
        <taxon>Eukaryota</taxon>
        <taxon>Fungi</taxon>
        <taxon>Dikarya</taxon>
        <taxon>Basidiomycota</taxon>
        <taxon>Agaricomycotina</taxon>
        <taxon>Tremellomycetes</taxon>
        <taxon>Tremellales</taxon>
        <taxon>Rhynchogastremaceae</taxon>
        <taxon>Papiliotrema</taxon>
    </lineage>
</organism>